<dbReference type="EMBL" id="CP163441">
    <property type="protein sequence ID" value="XDQ41003.1"/>
    <property type="molecule type" value="Genomic_DNA"/>
</dbReference>
<gene>
    <name evidence="2" type="ORF">AB5J52_01255</name>
</gene>
<dbReference type="AlphaFoldDB" id="A0AB39QI50"/>
<proteinExistence type="predicted"/>
<name>A0AB39QI50_9ACTN</name>
<dbReference type="RefSeq" id="WP_369220747.1">
    <property type="nucleotide sequence ID" value="NZ_CP163441.1"/>
</dbReference>
<feature type="region of interest" description="Disordered" evidence="1">
    <location>
        <begin position="141"/>
        <end position="174"/>
    </location>
</feature>
<evidence type="ECO:0000313" key="2">
    <source>
        <dbReference type="EMBL" id="XDQ41003.1"/>
    </source>
</evidence>
<sequence length="182" mass="19871">MRHAPAIRARLAQRSVRHPGRDTLWQPAWLADAAWQVEDTHLTCRPAAEALRRTGEADTSAVQHCQALRAALMVTTGRWSELHGLLPDAISRAEAEGWTRHATDLKGHLLMVCARQGRHDQAAPPCSTTCAASPWTAVRPTTATWHGSPPTSSPTLDSPTPRSPPTARRPSCCQPRIRCTTS</sequence>
<evidence type="ECO:0000256" key="1">
    <source>
        <dbReference type="SAM" id="MobiDB-lite"/>
    </source>
</evidence>
<reference evidence="2" key="1">
    <citation type="submission" date="2024-07" db="EMBL/GenBank/DDBJ databases">
        <authorList>
            <person name="Yu S.T."/>
        </authorList>
    </citation>
    <scope>NUCLEOTIDE SEQUENCE</scope>
    <source>
        <strain evidence="2">R39</strain>
    </source>
</reference>
<accession>A0AB39QI50</accession>
<protein>
    <submittedName>
        <fullName evidence="2">Uncharacterized protein</fullName>
    </submittedName>
</protein>
<feature type="compositionally biased region" description="Low complexity" evidence="1">
    <location>
        <begin position="148"/>
        <end position="171"/>
    </location>
</feature>
<organism evidence="2">
    <name type="scientific">Streptomyces sp. R39</name>
    <dbReference type="NCBI Taxonomy" id="3238631"/>
    <lineage>
        <taxon>Bacteria</taxon>
        <taxon>Bacillati</taxon>
        <taxon>Actinomycetota</taxon>
        <taxon>Actinomycetes</taxon>
        <taxon>Kitasatosporales</taxon>
        <taxon>Streptomycetaceae</taxon>
        <taxon>Streptomyces</taxon>
    </lineage>
</organism>